<comment type="caution">
    <text evidence="2">The sequence shown here is derived from an EMBL/GenBank/DDBJ whole genome shotgun (WGS) entry which is preliminary data.</text>
</comment>
<sequence>MDNRDFRAIVAGGGSSHNLFDKIISLPNLFHAWREFKRGKMNKSDVQNFALNLEDNLFDLHTDLQSGNYRHSPYTDFFVRDPKLRHIFKATVRDRVLHQAVVSALEPIFDNGFIANSYSSRLGKGTHRAISCLRKKAWRLSKNNTRTVWILHGDIRRYFDSVDHEILLRLIERKVGDTNVLNLLTEIIGSYSTAPGKGIPLGNVTSQLFSNIYLDEFDQFITRHLGIQDYIRYADDFVVISRSQIFLESMITLTRNFLSEKLKLVLHPDKIVLRRWHSGVDFLGYVLFPHHNILRTKTKWRMFNRINSKNFISYSGMLRHCRSARLRADLLRTVDL</sequence>
<organism evidence="2 3">
    <name type="scientific">Candidatus Magasanikbacteria bacterium RIFOXYD2_FULL_41_14</name>
    <dbReference type="NCBI Taxonomy" id="1798709"/>
    <lineage>
        <taxon>Bacteria</taxon>
        <taxon>Candidatus Magasanikiibacteriota</taxon>
    </lineage>
</organism>
<dbReference type="AlphaFoldDB" id="A0A1F6PDU2"/>
<dbReference type="PANTHER" id="PTHR34047">
    <property type="entry name" value="NUCLEAR INTRON MATURASE 1, MITOCHONDRIAL-RELATED"/>
    <property type="match status" value="1"/>
</dbReference>
<dbReference type="InterPro" id="IPR000477">
    <property type="entry name" value="RT_dom"/>
</dbReference>
<dbReference type="Pfam" id="PF00078">
    <property type="entry name" value="RVT_1"/>
    <property type="match status" value="1"/>
</dbReference>
<dbReference type="Proteomes" id="UP000178254">
    <property type="component" value="Unassembled WGS sequence"/>
</dbReference>
<dbReference type="InterPro" id="IPR051083">
    <property type="entry name" value="GrpII_Intron_Splice-Mob/Def"/>
</dbReference>
<feature type="domain" description="Reverse transcriptase" evidence="1">
    <location>
        <begin position="1"/>
        <end position="287"/>
    </location>
</feature>
<proteinExistence type="predicted"/>
<dbReference type="CDD" id="cd01651">
    <property type="entry name" value="RT_G2_intron"/>
    <property type="match status" value="1"/>
</dbReference>
<evidence type="ECO:0000259" key="1">
    <source>
        <dbReference type="PROSITE" id="PS50878"/>
    </source>
</evidence>
<dbReference type="PANTHER" id="PTHR34047:SF8">
    <property type="entry name" value="PROTEIN YKFC"/>
    <property type="match status" value="1"/>
</dbReference>
<evidence type="ECO:0000313" key="3">
    <source>
        <dbReference type="Proteomes" id="UP000178254"/>
    </source>
</evidence>
<accession>A0A1F6PDU2</accession>
<name>A0A1F6PDU2_9BACT</name>
<reference evidence="2 3" key="1">
    <citation type="journal article" date="2016" name="Nat. Commun.">
        <title>Thousands of microbial genomes shed light on interconnected biogeochemical processes in an aquifer system.</title>
        <authorList>
            <person name="Anantharaman K."/>
            <person name="Brown C.T."/>
            <person name="Hug L.A."/>
            <person name="Sharon I."/>
            <person name="Castelle C.J."/>
            <person name="Probst A.J."/>
            <person name="Thomas B.C."/>
            <person name="Singh A."/>
            <person name="Wilkins M.J."/>
            <person name="Karaoz U."/>
            <person name="Brodie E.L."/>
            <person name="Williams K.H."/>
            <person name="Hubbard S.S."/>
            <person name="Banfield J.F."/>
        </authorList>
    </citation>
    <scope>NUCLEOTIDE SEQUENCE [LARGE SCALE GENOMIC DNA]</scope>
</reference>
<dbReference type="STRING" id="1798709.A2538_00835"/>
<gene>
    <name evidence="2" type="ORF">A2538_00835</name>
</gene>
<protein>
    <recommendedName>
        <fullName evidence="1">Reverse transcriptase domain-containing protein</fullName>
    </recommendedName>
</protein>
<dbReference type="EMBL" id="MFRE01000009">
    <property type="protein sequence ID" value="OGH94337.1"/>
    <property type="molecule type" value="Genomic_DNA"/>
</dbReference>
<dbReference type="PROSITE" id="PS50878">
    <property type="entry name" value="RT_POL"/>
    <property type="match status" value="1"/>
</dbReference>
<evidence type="ECO:0000313" key="2">
    <source>
        <dbReference type="EMBL" id="OGH94337.1"/>
    </source>
</evidence>
<dbReference type="SUPFAM" id="SSF56672">
    <property type="entry name" value="DNA/RNA polymerases"/>
    <property type="match status" value="1"/>
</dbReference>
<dbReference type="InterPro" id="IPR043502">
    <property type="entry name" value="DNA/RNA_pol_sf"/>
</dbReference>